<dbReference type="PATRIC" id="fig|1385369.3.peg.6491"/>
<dbReference type="Gene3D" id="3.50.50.60">
    <property type="entry name" value="FAD/NAD(P)-binding domain"/>
    <property type="match status" value="1"/>
</dbReference>
<sequence length="461" mass="49628">MGIIGAGFTGTLLAVHLMRLAKTPTHLFLMERRGDYGRGVAYSTGNDAHLLNVRAFNMSAYPDDPKHFIRWLWARDDPSIPAKAIPPSGHAFVSRGLYGGYIHEQFGEAVREAADHVTCSTLGDDVVDLKRTDGGGFTLRLACGSAIEVDAVALCIGNFPPAPASGVGAEAAASPFHISDPWDAAAVAAIPPDAPVLIMGTGLTTADLIISLNHNGHRGPITALSRRGLHPTVHQEARSYPSYIDDAANSEVPLRITALTRRIRDEVRRGTADGYDWRSILDALRPHLRRIWSRLPRDERRRFLRHVRPWWDVHRHRMAPQVAGILERERDSGRLTVLAGRLRSLTPETDGLAAVVTPRGGSAEIPLPAGWVINCSGPACDYARISHPLVRSLLDGGLARPDPLGLGLDVTPDAVVIGADGVPTDGLFALGPVTRGTFWEITAVPELRAACAETARSLAGA</sequence>
<dbReference type="EMBL" id="AVFL01000042">
    <property type="protein sequence ID" value="EWY36490.1"/>
    <property type="molecule type" value="Genomic_DNA"/>
</dbReference>
<dbReference type="PANTHER" id="PTHR40254">
    <property type="entry name" value="BLR0577 PROTEIN"/>
    <property type="match status" value="1"/>
</dbReference>
<proteinExistence type="predicted"/>
<dbReference type="InterPro" id="IPR052189">
    <property type="entry name" value="L-asp_N-monooxygenase_NS-form"/>
</dbReference>
<dbReference type="PANTHER" id="PTHR40254:SF1">
    <property type="entry name" value="BLR0577 PROTEIN"/>
    <property type="match status" value="1"/>
</dbReference>
<gene>
    <name evidence="2" type="ORF">N825_26615</name>
</gene>
<dbReference type="STRING" id="1385369.N825_26615"/>
<evidence type="ECO:0000259" key="1">
    <source>
        <dbReference type="Pfam" id="PF13454"/>
    </source>
</evidence>
<keyword evidence="3" id="KW-1185">Reference proteome</keyword>
<dbReference type="Proteomes" id="UP000019486">
    <property type="component" value="Unassembled WGS sequence"/>
</dbReference>
<feature type="domain" description="FAD-dependent urate hydroxylase HpyO/Asp monooxygenase CreE-like FAD/NAD(P)-binding" evidence="1">
    <location>
        <begin position="3"/>
        <end position="158"/>
    </location>
</feature>
<protein>
    <submittedName>
        <fullName evidence="2">Beta-lactamase</fullName>
    </submittedName>
</protein>
<reference evidence="2 3" key="1">
    <citation type="submission" date="2013-08" db="EMBL/GenBank/DDBJ databases">
        <title>The genome sequence of Skermanella stibiiresistens.</title>
        <authorList>
            <person name="Zhu W."/>
            <person name="Wang G."/>
        </authorList>
    </citation>
    <scope>NUCLEOTIDE SEQUENCE [LARGE SCALE GENOMIC DNA]</scope>
    <source>
        <strain evidence="2 3">SB22</strain>
    </source>
</reference>
<dbReference type="InterPro" id="IPR038732">
    <property type="entry name" value="HpyO/CreE_NAD-binding"/>
</dbReference>
<organism evidence="2 3">
    <name type="scientific">Skermanella stibiiresistens SB22</name>
    <dbReference type="NCBI Taxonomy" id="1385369"/>
    <lineage>
        <taxon>Bacteria</taxon>
        <taxon>Pseudomonadati</taxon>
        <taxon>Pseudomonadota</taxon>
        <taxon>Alphaproteobacteria</taxon>
        <taxon>Rhodospirillales</taxon>
        <taxon>Azospirillaceae</taxon>
        <taxon>Skermanella</taxon>
    </lineage>
</organism>
<evidence type="ECO:0000313" key="2">
    <source>
        <dbReference type="EMBL" id="EWY36490.1"/>
    </source>
</evidence>
<evidence type="ECO:0000313" key="3">
    <source>
        <dbReference type="Proteomes" id="UP000019486"/>
    </source>
</evidence>
<comment type="caution">
    <text evidence="2">The sequence shown here is derived from an EMBL/GenBank/DDBJ whole genome shotgun (WGS) entry which is preliminary data.</text>
</comment>
<dbReference type="SUPFAM" id="SSF51905">
    <property type="entry name" value="FAD/NAD(P)-binding domain"/>
    <property type="match status" value="2"/>
</dbReference>
<accession>W9GRF8</accession>
<dbReference type="AlphaFoldDB" id="W9GRF8"/>
<dbReference type="InterPro" id="IPR036188">
    <property type="entry name" value="FAD/NAD-bd_sf"/>
</dbReference>
<name>W9GRF8_9PROT</name>
<dbReference type="Pfam" id="PF13454">
    <property type="entry name" value="NAD_binding_9"/>
    <property type="match status" value="1"/>
</dbReference>